<proteinExistence type="predicted"/>
<dbReference type="InterPro" id="IPR011089">
    <property type="entry name" value="GmrSD_C"/>
</dbReference>
<evidence type="ECO:0000259" key="1">
    <source>
        <dbReference type="Pfam" id="PF03235"/>
    </source>
</evidence>
<dbReference type="InterPro" id="IPR004919">
    <property type="entry name" value="GmrSD_N"/>
</dbReference>
<dbReference type="STRING" id="64971.SAMN05421831_101163"/>
<dbReference type="Pfam" id="PF07510">
    <property type="entry name" value="GmrSD_C"/>
    <property type="match status" value="1"/>
</dbReference>
<dbReference type="PANTHER" id="PTHR35149">
    <property type="entry name" value="SLL5132 PROTEIN"/>
    <property type="match status" value="1"/>
</dbReference>
<dbReference type="PANTHER" id="PTHR35149:SF2">
    <property type="entry name" value="DUF262 DOMAIN-CONTAINING PROTEIN"/>
    <property type="match status" value="1"/>
</dbReference>
<name>A0A1H6Q423_9GAMM</name>
<evidence type="ECO:0000259" key="2">
    <source>
        <dbReference type="Pfam" id="PF07510"/>
    </source>
</evidence>
<dbReference type="OrthoDB" id="9798761at2"/>
<evidence type="ECO:0000313" key="4">
    <source>
        <dbReference type="Proteomes" id="UP000242999"/>
    </source>
</evidence>
<organism evidence="3 4">
    <name type="scientific">Allopseudospirillum japonicum</name>
    <dbReference type="NCBI Taxonomy" id="64971"/>
    <lineage>
        <taxon>Bacteria</taxon>
        <taxon>Pseudomonadati</taxon>
        <taxon>Pseudomonadota</taxon>
        <taxon>Gammaproteobacteria</taxon>
        <taxon>Oceanospirillales</taxon>
        <taxon>Oceanospirillaceae</taxon>
        <taxon>Allopseudospirillum</taxon>
    </lineage>
</organism>
<gene>
    <name evidence="3" type="ORF">SAMN05421831_101163</name>
</gene>
<evidence type="ECO:0000313" key="3">
    <source>
        <dbReference type="EMBL" id="SEI38563.1"/>
    </source>
</evidence>
<dbReference type="RefSeq" id="WP_093307906.1">
    <property type="nucleotide sequence ID" value="NZ_FNYH01000001.1"/>
</dbReference>
<sequence length="684" mass="80976">MKANETKVEDFLSASKTCFVIPVYQRNYDWCAYQCKQFLDDILKVGSDQNTRAHFIGSLVYIHDDIYVAGKIKELNIIDGQQRITTLALIYLSLYWFAQENQQEGLAEEIIETYLINKFAPVENSLKLKLTDNNEAALKFLLDSPKTEEFVGFSRIIENFNYFKRRVCEENFQFILDGLNKLIIVEISLNKSQDDPQRIFESLNSTGLELSQADLIRNYILMSLDAHGQKQIYQKYWQKIENLARDEMTHVSRVSDYIRDYLTMQNKKIPNKGKVYLEFKEIYHFSNIDQVEAELKKVKQFAFYYNKLANPMKESDQAIQKQLQYIQCLEINVAFPFLMRVYDDYAQNLIDKETFIHVLELVQAYVWRRFLVGLPTNALNKTFMSLYDKLDKENYLFSVQKAFLQKAGNQRFPKDKEVADVLKLKDMYNIKQKNRLYFFERIENFQNTEQVLVHGNSKITIEHIFPQNPEPRWRTDLELKEYNLIKEKYLHTLANLTLSGNNAKLSNKAFQQKRDLADVGYKDSRLWLNQYLAGLDRWGMDEMKQRYLLLCKRVLKIWAYPRIKMQAYTEVEEINIFEADDPKHKKLEYIVFLDQKIPVHQVAKLYVIIFEKLFAARPEIFFSSDLGERLGLSKNPQDIRQAKPISDSYFIEANFNNTTKFELIKYGLTLFEWEDELLIKYASE</sequence>
<protein>
    <submittedName>
        <fullName evidence="3">Uncharacterized conserved protein, contains ParB-like and HNH nuclease domains</fullName>
    </submittedName>
</protein>
<feature type="domain" description="GmrSD restriction endonucleases N-terminal" evidence="1">
    <location>
        <begin position="8"/>
        <end position="220"/>
    </location>
</feature>
<accession>A0A1H6Q423</accession>
<dbReference type="Proteomes" id="UP000242999">
    <property type="component" value="Unassembled WGS sequence"/>
</dbReference>
<feature type="domain" description="GmrSD restriction endonucleases C-terminal" evidence="2">
    <location>
        <begin position="413"/>
        <end position="552"/>
    </location>
</feature>
<keyword evidence="4" id="KW-1185">Reference proteome</keyword>
<dbReference type="EMBL" id="FNYH01000001">
    <property type="protein sequence ID" value="SEI38563.1"/>
    <property type="molecule type" value="Genomic_DNA"/>
</dbReference>
<reference evidence="4" key="1">
    <citation type="submission" date="2016-10" db="EMBL/GenBank/DDBJ databases">
        <authorList>
            <person name="Varghese N."/>
            <person name="Submissions S."/>
        </authorList>
    </citation>
    <scope>NUCLEOTIDE SEQUENCE [LARGE SCALE GENOMIC DNA]</scope>
    <source>
        <strain evidence="4">DSM 7165</strain>
    </source>
</reference>
<dbReference type="Pfam" id="PF03235">
    <property type="entry name" value="GmrSD_N"/>
    <property type="match status" value="1"/>
</dbReference>
<dbReference type="AlphaFoldDB" id="A0A1H6Q423"/>